<dbReference type="EMBL" id="WEKY01017425">
    <property type="protein sequence ID" value="NWI38854.1"/>
    <property type="molecule type" value="Genomic_DNA"/>
</dbReference>
<organism evidence="10 11">
    <name type="scientific">Picathartes gymnocephalus</name>
    <name type="common">White-necked rockfowl</name>
    <dbReference type="NCBI Taxonomy" id="175131"/>
    <lineage>
        <taxon>Eukaryota</taxon>
        <taxon>Metazoa</taxon>
        <taxon>Chordata</taxon>
        <taxon>Craniata</taxon>
        <taxon>Vertebrata</taxon>
        <taxon>Euteleostomi</taxon>
        <taxon>Archelosauria</taxon>
        <taxon>Archosauria</taxon>
        <taxon>Dinosauria</taxon>
        <taxon>Saurischia</taxon>
        <taxon>Theropoda</taxon>
        <taxon>Coelurosauria</taxon>
        <taxon>Aves</taxon>
        <taxon>Neognathae</taxon>
        <taxon>Neoaves</taxon>
        <taxon>Telluraves</taxon>
        <taxon>Australaves</taxon>
        <taxon>Passeriformes</taxon>
        <taxon>Picathartidae</taxon>
        <taxon>Picathartes</taxon>
    </lineage>
</organism>
<evidence type="ECO:0000256" key="8">
    <source>
        <dbReference type="ARBA" id="ARBA00022918"/>
    </source>
</evidence>
<evidence type="ECO:0000256" key="4">
    <source>
        <dbReference type="ARBA" id="ARBA00022695"/>
    </source>
</evidence>
<gene>
    <name evidence="10" type="primary">Ervk18_2</name>
    <name evidence="10" type="ORF">PICGYM_R07064</name>
</gene>
<dbReference type="PROSITE" id="PS50878">
    <property type="entry name" value="RT_POL"/>
    <property type="match status" value="1"/>
</dbReference>
<keyword evidence="6" id="KW-0255">Endonuclease</keyword>
<dbReference type="Pfam" id="PF00078">
    <property type="entry name" value="RVT_1"/>
    <property type="match status" value="1"/>
</dbReference>
<evidence type="ECO:0000313" key="11">
    <source>
        <dbReference type="Proteomes" id="UP000631391"/>
    </source>
</evidence>
<evidence type="ECO:0000256" key="1">
    <source>
        <dbReference type="ARBA" id="ARBA00010879"/>
    </source>
</evidence>
<dbReference type="GO" id="GO:0035613">
    <property type="term" value="F:RNA stem-loop binding"/>
    <property type="evidence" value="ECO:0007669"/>
    <property type="project" value="TreeGrafter"/>
</dbReference>
<name>A0A851B602_PICGY</name>
<dbReference type="GO" id="GO:0003964">
    <property type="term" value="F:RNA-directed DNA polymerase activity"/>
    <property type="evidence" value="ECO:0007669"/>
    <property type="project" value="UniProtKB-KW"/>
</dbReference>
<keyword evidence="11" id="KW-1185">Reference proteome</keyword>
<feature type="non-terminal residue" evidence="10">
    <location>
        <position position="152"/>
    </location>
</feature>
<sequence length="152" mass="16967">AYCYHYMDNILVATQTKKELSDIRPSLLQALTTFGLQVTPEKVQHQAPWKYLGLKIMDQTTVQPQAIQISAKIQTLNDAQKLLGSINWVRPYLGLTNSQLAPLFDLLKGDPELNSPRKLTPAAKAALESVEQAISNRQVHRISLDVGITVFI</sequence>
<protein>
    <recommendedName>
        <fullName evidence="2">ribonuclease H</fullName>
        <ecNumber evidence="2">3.1.26.4</ecNumber>
    </recommendedName>
</protein>
<dbReference type="Gene3D" id="3.30.70.270">
    <property type="match status" value="2"/>
</dbReference>
<dbReference type="InterPro" id="IPR043502">
    <property type="entry name" value="DNA/RNA_pol_sf"/>
</dbReference>
<evidence type="ECO:0000256" key="3">
    <source>
        <dbReference type="ARBA" id="ARBA00022679"/>
    </source>
</evidence>
<proteinExistence type="inferred from homology"/>
<dbReference type="AlphaFoldDB" id="A0A851B602"/>
<comment type="similarity">
    <text evidence="1">Belongs to the beta type-B retroviral polymerase family. HERV class-II K(HML-2) pol subfamily.</text>
</comment>
<feature type="non-terminal residue" evidence="10">
    <location>
        <position position="1"/>
    </location>
</feature>
<dbReference type="Pfam" id="PF06817">
    <property type="entry name" value="RVT_thumb"/>
    <property type="match status" value="1"/>
</dbReference>
<dbReference type="PANTHER" id="PTHR41694:SF3">
    <property type="entry name" value="RNA-DIRECTED DNA POLYMERASE-RELATED"/>
    <property type="match status" value="1"/>
</dbReference>
<evidence type="ECO:0000256" key="2">
    <source>
        <dbReference type="ARBA" id="ARBA00012180"/>
    </source>
</evidence>
<dbReference type="InterPro" id="IPR010661">
    <property type="entry name" value="RVT_thumb"/>
</dbReference>
<evidence type="ECO:0000256" key="5">
    <source>
        <dbReference type="ARBA" id="ARBA00022722"/>
    </source>
</evidence>
<evidence type="ECO:0000259" key="9">
    <source>
        <dbReference type="PROSITE" id="PS50878"/>
    </source>
</evidence>
<dbReference type="EC" id="3.1.26.4" evidence="2"/>
<dbReference type="GO" id="GO:0004523">
    <property type="term" value="F:RNA-DNA hybrid ribonuclease activity"/>
    <property type="evidence" value="ECO:0007669"/>
    <property type="project" value="UniProtKB-EC"/>
</dbReference>
<dbReference type="OrthoDB" id="9395730at2759"/>
<evidence type="ECO:0000256" key="7">
    <source>
        <dbReference type="ARBA" id="ARBA00022801"/>
    </source>
</evidence>
<dbReference type="InterPro" id="IPR043128">
    <property type="entry name" value="Rev_trsase/Diguanyl_cyclase"/>
</dbReference>
<feature type="domain" description="Reverse transcriptase" evidence="9">
    <location>
        <begin position="1"/>
        <end position="56"/>
    </location>
</feature>
<evidence type="ECO:0000313" key="10">
    <source>
        <dbReference type="EMBL" id="NWI38854.1"/>
    </source>
</evidence>
<keyword evidence="5" id="KW-0540">Nuclease</keyword>
<dbReference type="InterPro" id="IPR000477">
    <property type="entry name" value="RT_dom"/>
</dbReference>
<reference evidence="10" key="1">
    <citation type="submission" date="2019-10" db="EMBL/GenBank/DDBJ databases">
        <title>Bird 10,000 Genomes (B10K) Project - Family phase.</title>
        <authorList>
            <person name="Zhang G."/>
        </authorList>
    </citation>
    <scope>NUCLEOTIDE SEQUENCE</scope>
    <source>
        <strain evidence="10">B10K-DU-012-30</strain>
        <tissue evidence="10">Muscle</tissue>
    </source>
</reference>
<comment type="caution">
    <text evidence="10">The sequence shown here is derived from an EMBL/GenBank/DDBJ whole genome shotgun (WGS) entry which is preliminary data.</text>
</comment>
<keyword evidence="3" id="KW-0808">Transferase</keyword>
<dbReference type="PANTHER" id="PTHR41694">
    <property type="entry name" value="ENDOGENOUS RETROVIRUS GROUP K MEMBER POL PROTEIN"/>
    <property type="match status" value="1"/>
</dbReference>
<keyword evidence="4" id="KW-0548">Nucleotidyltransferase</keyword>
<evidence type="ECO:0000256" key="6">
    <source>
        <dbReference type="ARBA" id="ARBA00022759"/>
    </source>
</evidence>
<keyword evidence="7" id="KW-0378">Hydrolase</keyword>
<dbReference type="Proteomes" id="UP000631391">
    <property type="component" value="Unassembled WGS sequence"/>
</dbReference>
<keyword evidence="8" id="KW-0695">RNA-directed DNA polymerase</keyword>
<accession>A0A851B602</accession>
<dbReference type="SUPFAM" id="SSF56672">
    <property type="entry name" value="DNA/RNA polymerases"/>
    <property type="match status" value="1"/>
</dbReference>